<gene>
    <name evidence="3" type="ORF">H0H81_002059</name>
</gene>
<proteinExistence type="predicted"/>
<dbReference type="EC" id="2.2.1.2" evidence="2"/>
<dbReference type="GO" id="GO:0005975">
    <property type="term" value="P:carbohydrate metabolic process"/>
    <property type="evidence" value="ECO:0007669"/>
    <property type="project" value="InterPro"/>
</dbReference>
<accession>A0A9P7GR90</accession>
<dbReference type="InterPro" id="IPR001585">
    <property type="entry name" value="TAL/FSA"/>
</dbReference>
<keyword evidence="4" id="KW-1185">Reference proteome</keyword>
<dbReference type="Proteomes" id="UP000717328">
    <property type="component" value="Unassembled WGS sequence"/>
</dbReference>
<keyword evidence="2" id="KW-0570">Pentose shunt</keyword>
<organism evidence="3 4">
    <name type="scientific">Sphagnurus paluster</name>
    <dbReference type="NCBI Taxonomy" id="117069"/>
    <lineage>
        <taxon>Eukaryota</taxon>
        <taxon>Fungi</taxon>
        <taxon>Dikarya</taxon>
        <taxon>Basidiomycota</taxon>
        <taxon>Agaricomycotina</taxon>
        <taxon>Agaricomycetes</taxon>
        <taxon>Agaricomycetidae</taxon>
        <taxon>Agaricales</taxon>
        <taxon>Tricholomatineae</taxon>
        <taxon>Lyophyllaceae</taxon>
        <taxon>Sphagnurus</taxon>
    </lineage>
</organism>
<dbReference type="InterPro" id="IPR018225">
    <property type="entry name" value="Transaldolase_AS"/>
</dbReference>
<dbReference type="AlphaFoldDB" id="A0A9P7GR90"/>
<dbReference type="Pfam" id="PF00923">
    <property type="entry name" value="TAL_FSA"/>
    <property type="match status" value="1"/>
</dbReference>
<dbReference type="EMBL" id="JABCKI010000071">
    <property type="protein sequence ID" value="KAG5653148.1"/>
    <property type="molecule type" value="Genomic_DNA"/>
</dbReference>
<dbReference type="PANTHER" id="PTHR10683">
    <property type="entry name" value="TRANSALDOLASE"/>
    <property type="match status" value="1"/>
</dbReference>
<reference evidence="3" key="2">
    <citation type="submission" date="2021-10" db="EMBL/GenBank/DDBJ databases">
        <title>Phylogenomics reveals ancestral predisposition of the termite-cultivated fungus Termitomyces towards a domesticated lifestyle.</title>
        <authorList>
            <person name="Auxier B."/>
            <person name="Grum-Grzhimaylo A."/>
            <person name="Cardenas M.E."/>
            <person name="Lodge J.D."/>
            <person name="Laessoe T."/>
            <person name="Pedersen O."/>
            <person name="Smith M.E."/>
            <person name="Kuyper T.W."/>
            <person name="Franco-Molano E.A."/>
            <person name="Baroni T.J."/>
            <person name="Aanen D.K."/>
        </authorList>
    </citation>
    <scope>NUCLEOTIDE SEQUENCE</scope>
    <source>
        <strain evidence="3">D49</strain>
    </source>
</reference>
<comment type="caution">
    <text evidence="3">The sequence shown here is derived from an EMBL/GenBank/DDBJ whole genome shotgun (WGS) entry which is preliminary data.</text>
</comment>
<protein>
    <recommendedName>
        <fullName evidence="2">Transaldolase</fullName>
        <ecNumber evidence="2">2.2.1.2</ecNumber>
    </recommendedName>
</protein>
<dbReference type="InterPro" id="IPR013785">
    <property type="entry name" value="Aldolase_TIM"/>
</dbReference>
<dbReference type="PANTHER" id="PTHR10683:SF18">
    <property type="entry name" value="TRANSALDOLASE"/>
    <property type="match status" value="1"/>
</dbReference>
<keyword evidence="2" id="KW-0808">Transferase</keyword>
<evidence type="ECO:0000313" key="4">
    <source>
        <dbReference type="Proteomes" id="UP000717328"/>
    </source>
</evidence>
<comment type="catalytic activity">
    <reaction evidence="2">
        <text>D-sedoheptulose 7-phosphate + D-glyceraldehyde 3-phosphate = D-erythrose 4-phosphate + beta-D-fructose 6-phosphate</text>
        <dbReference type="Rhea" id="RHEA:17053"/>
        <dbReference type="ChEBI" id="CHEBI:16897"/>
        <dbReference type="ChEBI" id="CHEBI:57483"/>
        <dbReference type="ChEBI" id="CHEBI:57634"/>
        <dbReference type="ChEBI" id="CHEBI:59776"/>
        <dbReference type="EC" id="2.2.1.2"/>
    </reaction>
</comment>
<reference evidence="3" key="1">
    <citation type="submission" date="2021-02" db="EMBL/GenBank/DDBJ databases">
        <authorList>
            <person name="Nieuwenhuis M."/>
            <person name="Van De Peppel L.J.J."/>
        </authorList>
    </citation>
    <scope>NUCLEOTIDE SEQUENCE</scope>
    <source>
        <strain evidence="3">D49</strain>
    </source>
</reference>
<comment type="function">
    <text evidence="2">Catalyzes the rate-limiting step of the non-oxidative phase in the pentose phosphate pathway. Catalyzes the reversible conversion of sedheptulose-7-phosphate and D-glyceraldehyde 3-phosphate into erythrose-4-phosphate and beta-D-fructose 6-phosphate.</text>
</comment>
<dbReference type="OrthoDB" id="2015515at2759"/>
<evidence type="ECO:0000256" key="2">
    <source>
        <dbReference type="RuleBase" id="RU000501"/>
    </source>
</evidence>
<keyword evidence="1" id="KW-0704">Schiff base</keyword>
<dbReference type="PROSITE" id="PS00958">
    <property type="entry name" value="TRANSALDOLASE_2"/>
    <property type="match status" value="1"/>
</dbReference>
<dbReference type="GO" id="GO:0004801">
    <property type="term" value="F:transaldolase activity"/>
    <property type="evidence" value="ECO:0007669"/>
    <property type="project" value="UniProtKB-EC"/>
</dbReference>
<dbReference type="PROSITE" id="PS01054">
    <property type="entry name" value="TRANSALDOLASE_1"/>
    <property type="match status" value="1"/>
</dbReference>
<dbReference type="Gene3D" id="3.20.20.70">
    <property type="entry name" value="Aldolase class I"/>
    <property type="match status" value="1"/>
</dbReference>
<name>A0A9P7GR90_9AGAR</name>
<sequence length="358" mass="38648">MSLNALEALQKSGVVIASDTGEYLKIGEFFPQDATTNPSLVFAAVSKPEYAHLVEDAVEYAISRRSTIEGQTELACDRLLVQVGIQILKIIPGRVSVSVDPRLADNYDAIVAKGRNLISIFEEQGYPRNRVLIKIPATYAGILAARTLETSEKPIHTNATLIFGLVQALACAQAGIAVLSPFIGRVKDWWAAREAKRDNGDGAAQAQPEQSLSHHPGIRLVRDIRAAYASYGHTTTIMAAGFRTVEEIVELGKNGSRGGPDLVTLPPELLDGLRRRPGTINLNPSVPNDAAAVEPRYIGFDEETSAVAKANFLEDLEKERIAVDKVPEGLAKFSVDAKALEDLLRGKIKSSAEASARL</sequence>
<evidence type="ECO:0000313" key="3">
    <source>
        <dbReference type="EMBL" id="KAG5653148.1"/>
    </source>
</evidence>
<comment type="pathway">
    <text evidence="2">Carbohydrate degradation; pentose phosphate pathway; D-glyceraldehyde 3-phosphate and beta-D-fructose 6-phosphate from D-ribose 5-phosphate and D-xylulose 5-phosphate (non-oxidative stage): step 2/3.</text>
</comment>
<evidence type="ECO:0000256" key="1">
    <source>
        <dbReference type="ARBA" id="ARBA00023270"/>
    </source>
</evidence>
<dbReference type="SUPFAM" id="SSF51569">
    <property type="entry name" value="Aldolase"/>
    <property type="match status" value="1"/>
</dbReference>
<dbReference type="GO" id="GO:0006098">
    <property type="term" value="P:pentose-phosphate shunt"/>
    <property type="evidence" value="ECO:0007669"/>
    <property type="project" value="UniProtKB-KW"/>
</dbReference>